<proteinExistence type="predicted"/>
<name>C5K5S0_PERM5</name>
<evidence type="ECO:0000313" key="2">
    <source>
        <dbReference type="Proteomes" id="UP000007800"/>
    </source>
</evidence>
<keyword evidence="2" id="KW-1185">Reference proteome</keyword>
<dbReference type="OrthoDB" id="6159421at2759"/>
<dbReference type="Proteomes" id="UP000007800">
    <property type="component" value="Unassembled WGS sequence"/>
</dbReference>
<dbReference type="RefSeq" id="XP_002788377.1">
    <property type="nucleotide sequence ID" value="XM_002788331.1"/>
</dbReference>
<protein>
    <submittedName>
        <fullName evidence="1">Uncharacterized protein</fullName>
    </submittedName>
</protein>
<dbReference type="InParanoid" id="C5K5S0"/>
<dbReference type="AlphaFoldDB" id="C5K5S0"/>
<evidence type="ECO:0000313" key="1">
    <source>
        <dbReference type="EMBL" id="EER20173.1"/>
    </source>
</evidence>
<reference evidence="1 2" key="1">
    <citation type="submission" date="2008-07" db="EMBL/GenBank/DDBJ databases">
        <authorList>
            <person name="El-Sayed N."/>
            <person name="Caler E."/>
            <person name="Inman J."/>
            <person name="Amedeo P."/>
            <person name="Hass B."/>
            <person name="Wortman J."/>
        </authorList>
    </citation>
    <scope>NUCLEOTIDE SEQUENCE [LARGE SCALE GENOMIC DNA]</scope>
    <source>
        <strain evidence="2">ATCC 50983 / TXsc</strain>
    </source>
</reference>
<gene>
    <name evidence="1" type="ORF">Pmar_PMAR011207</name>
</gene>
<dbReference type="GeneID" id="9053688"/>
<accession>C5K5S0</accession>
<feature type="non-terminal residue" evidence="1">
    <location>
        <position position="53"/>
    </location>
</feature>
<feature type="non-terminal residue" evidence="1">
    <location>
        <position position="1"/>
    </location>
</feature>
<organism evidence="2">
    <name type="scientific">Perkinsus marinus (strain ATCC 50983 / TXsc)</name>
    <dbReference type="NCBI Taxonomy" id="423536"/>
    <lineage>
        <taxon>Eukaryota</taxon>
        <taxon>Sar</taxon>
        <taxon>Alveolata</taxon>
        <taxon>Perkinsozoa</taxon>
        <taxon>Perkinsea</taxon>
        <taxon>Perkinsida</taxon>
        <taxon>Perkinsidae</taxon>
        <taxon>Perkinsus</taxon>
    </lineage>
</organism>
<sequence>FDSSRWTRDAAGLVALKLEGRQCIWKGALQEEVAFMKKDLEFDPIAEDDNFHR</sequence>
<dbReference type="EMBL" id="GG670732">
    <property type="protein sequence ID" value="EER20173.1"/>
    <property type="molecule type" value="Genomic_DNA"/>
</dbReference>